<dbReference type="SUPFAM" id="SSF50249">
    <property type="entry name" value="Nucleic acid-binding proteins"/>
    <property type="match status" value="1"/>
</dbReference>
<comment type="caution">
    <text evidence="3">The sequence shown here is derived from an EMBL/GenBank/DDBJ whole genome shotgun (WGS) entry which is preliminary data.</text>
</comment>
<dbReference type="Pfam" id="PF02598">
    <property type="entry name" value="Methyltrn_RNA_3"/>
    <property type="match status" value="1"/>
</dbReference>
<accession>A0ABP0FHT4</accession>
<evidence type="ECO:0000313" key="4">
    <source>
        <dbReference type="Proteomes" id="UP001642483"/>
    </source>
</evidence>
<gene>
    <name evidence="3" type="ORF">CVLEPA_LOCUS7993</name>
</gene>
<dbReference type="PANTHER" id="PTHR12150">
    <property type="entry name" value="CLASS IV SAM-BINDING METHYLTRANSFERASE-RELATED"/>
    <property type="match status" value="1"/>
</dbReference>
<dbReference type="InterPro" id="IPR029028">
    <property type="entry name" value="Alpha/beta_knot_MTases"/>
</dbReference>
<feature type="compositionally biased region" description="Basic and acidic residues" evidence="2">
    <location>
        <begin position="19"/>
        <end position="46"/>
    </location>
</feature>
<name>A0ABP0FHT4_CLALP</name>
<keyword evidence="4" id="KW-1185">Reference proteome</keyword>
<evidence type="ECO:0000313" key="3">
    <source>
        <dbReference type="EMBL" id="CAK8678034.1"/>
    </source>
</evidence>
<feature type="region of interest" description="Disordered" evidence="2">
    <location>
        <begin position="1"/>
        <end position="46"/>
    </location>
</feature>
<proteinExistence type="inferred from homology"/>
<evidence type="ECO:0000256" key="2">
    <source>
        <dbReference type="SAM" id="MobiDB-lite"/>
    </source>
</evidence>
<feature type="compositionally biased region" description="Basic and acidic residues" evidence="2">
    <location>
        <begin position="1"/>
        <end position="10"/>
    </location>
</feature>
<organism evidence="3 4">
    <name type="scientific">Clavelina lepadiformis</name>
    <name type="common">Light-bulb sea squirt</name>
    <name type="synonym">Ascidia lepadiformis</name>
    <dbReference type="NCBI Taxonomy" id="159417"/>
    <lineage>
        <taxon>Eukaryota</taxon>
        <taxon>Metazoa</taxon>
        <taxon>Chordata</taxon>
        <taxon>Tunicata</taxon>
        <taxon>Ascidiacea</taxon>
        <taxon>Aplousobranchia</taxon>
        <taxon>Clavelinidae</taxon>
        <taxon>Clavelina</taxon>
    </lineage>
</organism>
<dbReference type="CDD" id="cd18086">
    <property type="entry name" value="HsC9orf114-like"/>
    <property type="match status" value="1"/>
</dbReference>
<dbReference type="PANTHER" id="PTHR12150:SF13">
    <property type="entry name" value="METHYLTRANSFERASE C9ORF114-RELATED"/>
    <property type="match status" value="1"/>
</dbReference>
<sequence>MVKHKKDELKLKRKADRKLHKEEKKIRKIEKDYAKKKKSSEQNKKTEVVNEVKNGNSTGRDYTVSVAIPGSILDNAQSPELRTYLAGQIGRACVVFQIDEIVVYDESASATESNSTEGDFAGVGKKGQCNVQLARILQYLECPQYLRKVFFPKHHDLQYAGILNPLDCPHHMRVDDFMPYREGVVVDRPVKPGKGSFANCGTHKLVQIDKVLQPNIRVTVKMQAEGEKQKKYLKGCVVPPEAPRTDKGIYWGYAVRLANCLSSAIVDCPYKDTGKYDLTVGTSERGDGIDDSELPKFKHCLIVFGGVKGLESALESDDALSGIDDPRLLFDKYFNTCPIQGSRTIRTEEAILISMAALRPKIGACFSSK</sequence>
<dbReference type="Gene3D" id="2.40.50.140">
    <property type="entry name" value="Nucleic acid-binding proteins"/>
    <property type="match status" value="1"/>
</dbReference>
<protein>
    <submittedName>
        <fullName evidence="3">Uncharacterized protein</fullName>
    </submittedName>
</protein>
<dbReference type="Proteomes" id="UP001642483">
    <property type="component" value="Unassembled WGS sequence"/>
</dbReference>
<evidence type="ECO:0000256" key="1">
    <source>
        <dbReference type="ARBA" id="ARBA00009841"/>
    </source>
</evidence>
<reference evidence="3 4" key="1">
    <citation type="submission" date="2024-02" db="EMBL/GenBank/DDBJ databases">
        <authorList>
            <person name="Daric V."/>
            <person name="Darras S."/>
        </authorList>
    </citation>
    <scope>NUCLEOTIDE SEQUENCE [LARGE SCALE GENOMIC DNA]</scope>
</reference>
<comment type="similarity">
    <text evidence="1">Belongs to the class IV-like SAM-binding methyltransferase superfamily.</text>
</comment>
<dbReference type="Gene3D" id="3.40.1280.10">
    <property type="match status" value="1"/>
</dbReference>
<dbReference type="EMBL" id="CAWYQH010000046">
    <property type="protein sequence ID" value="CAK8678034.1"/>
    <property type="molecule type" value="Genomic_DNA"/>
</dbReference>
<dbReference type="InterPro" id="IPR012340">
    <property type="entry name" value="NA-bd_OB-fold"/>
</dbReference>
<dbReference type="InterPro" id="IPR029026">
    <property type="entry name" value="tRNA_m1G_MTases_N"/>
</dbReference>
<dbReference type="SUPFAM" id="SSF75217">
    <property type="entry name" value="alpha/beta knot"/>
    <property type="match status" value="1"/>
</dbReference>
<dbReference type="InterPro" id="IPR003750">
    <property type="entry name" value="Put_MeTrfase-C9orf114-like"/>
</dbReference>